<comment type="caution">
    <text evidence="9">The sequence shown here is derived from an EMBL/GenBank/DDBJ whole genome shotgun (WGS) entry which is preliminary data.</text>
</comment>
<dbReference type="Proteomes" id="UP000639338">
    <property type="component" value="Unassembled WGS sequence"/>
</dbReference>
<comment type="cofactor">
    <cofactor evidence="1">
        <name>Ca(2+)</name>
        <dbReference type="ChEBI" id="CHEBI:29108"/>
    </cofactor>
</comment>
<dbReference type="CDD" id="cd16029">
    <property type="entry name" value="4-S"/>
    <property type="match status" value="1"/>
</dbReference>
<evidence type="ECO:0000256" key="6">
    <source>
        <dbReference type="ARBA" id="ARBA00023180"/>
    </source>
</evidence>
<evidence type="ECO:0000256" key="7">
    <source>
        <dbReference type="SAM" id="SignalP"/>
    </source>
</evidence>
<evidence type="ECO:0000259" key="8">
    <source>
        <dbReference type="Pfam" id="PF00884"/>
    </source>
</evidence>
<organism evidence="9 10">
    <name type="scientific">Aphidius gifuensis</name>
    <name type="common">Parasitoid wasp</name>
    <dbReference type="NCBI Taxonomy" id="684658"/>
    <lineage>
        <taxon>Eukaryota</taxon>
        <taxon>Metazoa</taxon>
        <taxon>Ecdysozoa</taxon>
        <taxon>Arthropoda</taxon>
        <taxon>Hexapoda</taxon>
        <taxon>Insecta</taxon>
        <taxon>Pterygota</taxon>
        <taxon>Neoptera</taxon>
        <taxon>Endopterygota</taxon>
        <taxon>Hymenoptera</taxon>
        <taxon>Apocrita</taxon>
        <taxon>Ichneumonoidea</taxon>
        <taxon>Braconidae</taxon>
        <taxon>Aphidiinae</taxon>
        <taxon>Aphidius</taxon>
    </lineage>
</organism>
<dbReference type="AlphaFoldDB" id="A0A835CPV4"/>
<dbReference type="InterPro" id="IPR000917">
    <property type="entry name" value="Sulfatase_N"/>
</dbReference>
<evidence type="ECO:0000256" key="1">
    <source>
        <dbReference type="ARBA" id="ARBA00001913"/>
    </source>
</evidence>
<dbReference type="PROSITE" id="PS00149">
    <property type="entry name" value="SULFATASE_2"/>
    <property type="match status" value="1"/>
</dbReference>
<dbReference type="PANTHER" id="PTHR10342:SF264">
    <property type="entry name" value="MIP05773P-RELATED"/>
    <property type="match status" value="1"/>
</dbReference>
<accession>A0A835CPV4</accession>
<dbReference type="Pfam" id="PF00884">
    <property type="entry name" value="Sulfatase"/>
    <property type="match status" value="1"/>
</dbReference>
<feature type="signal peptide" evidence="7">
    <location>
        <begin position="1"/>
        <end position="23"/>
    </location>
</feature>
<proteinExistence type="inferred from homology"/>
<keyword evidence="10" id="KW-1185">Reference proteome</keyword>
<evidence type="ECO:0000256" key="5">
    <source>
        <dbReference type="ARBA" id="ARBA00022837"/>
    </source>
</evidence>
<dbReference type="EMBL" id="JACMRX010000003">
    <property type="protein sequence ID" value="KAF7992279.1"/>
    <property type="molecule type" value="Genomic_DNA"/>
</dbReference>
<dbReference type="GO" id="GO:0046872">
    <property type="term" value="F:metal ion binding"/>
    <property type="evidence" value="ECO:0007669"/>
    <property type="project" value="UniProtKB-KW"/>
</dbReference>
<feature type="domain" description="Sulfatase N-terminal" evidence="8">
    <location>
        <begin position="33"/>
        <end position="361"/>
    </location>
</feature>
<comment type="similarity">
    <text evidence="2">Belongs to the sulfatase family.</text>
</comment>
<evidence type="ECO:0000313" key="10">
    <source>
        <dbReference type="Proteomes" id="UP000639338"/>
    </source>
</evidence>
<dbReference type="InterPro" id="IPR047115">
    <property type="entry name" value="ARSB"/>
</dbReference>
<keyword evidence="6" id="KW-0325">Glycoprotein</keyword>
<reference evidence="9 10" key="1">
    <citation type="submission" date="2020-08" db="EMBL/GenBank/DDBJ databases">
        <title>Aphidius gifuensis genome sequencing and assembly.</title>
        <authorList>
            <person name="Du Z."/>
        </authorList>
    </citation>
    <scope>NUCLEOTIDE SEQUENCE [LARGE SCALE GENOMIC DNA]</scope>
    <source>
        <strain evidence="9">YNYX2018</strain>
        <tissue evidence="9">Adults</tissue>
    </source>
</reference>
<keyword evidence="3" id="KW-0479">Metal-binding</keyword>
<evidence type="ECO:0000256" key="3">
    <source>
        <dbReference type="ARBA" id="ARBA00022723"/>
    </source>
</evidence>
<dbReference type="Gene3D" id="3.40.720.10">
    <property type="entry name" value="Alkaline Phosphatase, subunit A"/>
    <property type="match status" value="1"/>
</dbReference>
<evidence type="ECO:0000313" key="9">
    <source>
        <dbReference type="EMBL" id="KAF7992279.1"/>
    </source>
</evidence>
<dbReference type="PANTHER" id="PTHR10342">
    <property type="entry name" value="ARYLSULFATASE"/>
    <property type="match status" value="1"/>
</dbReference>
<keyword evidence="5" id="KW-0106">Calcium</keyword>
<dbReference type="SUPFAM" id="SSF53649">
    <property type="entry name" value="Alkaline phosphatase-like"/>
    <property type="match status" value="1"/>
</dbReference>
<feature type="chain" id="PRO_5032756887" description="Sulfatase N-terminal domain-containing protein" evidence="7">
    <location>
        <begin position="24"/>
        <end position="559"/>
    </location>
</feature>
<dbReference type="OrthoDB" id="103349at2759"/>
<dbReference type="PROSITE" id="PS00523">
    <property type="entry name" value="SULFATASE_1"/>
    <property type="match status" value="1"/>
</dbReference>
<dbReference type="Gene3D" id="3.30.1120.10">
    <property type="match status" value="1"/>
</dbReference>
<name>A0A835CPV4_APHGI</name>
<keyword evidence="7" id="KW-0732">Signal</keyword>
<protein>
    <recommendedName>
        <fullName evidence="8">Sulfatase N-terminal domain-containing protein</fullName>
    </recommendedName>
</protein>
<gene>
    <name evidence="9" type="ORF">HCN44_001604</name>
</gene>
<dbReference type="InterPro" id="IPR017850">
    <property type="entry name" value="Alkaline_phosphatase_core_sf"/>
</dbReference>
<evidence type="ECO:0000256" key="2">
    <source>
        <dbReference type="ARBA" id="ARBA00008779"/>
    </source>
</evidence>
<sequence>MTINLHKFLFILIIFLMNNHVKVDCFAKAKTPPNIIVMMADDLGWNDVSFHGSNQIPTPNIDALAYNGVILKNHYVLPICTPSRSAFFTGRYPIRDGMQGYPLKAGEPRGIPLSTKLLPQHLKSLGYSTNLVGKWHLGYYKDNFTPARRGFDTFYGYYNGYITYFNHTITESNRTGYDFRRDTPRKLEPLKKSDPLKYATDVFTDEAVEIITKHNKSQPLYLQISHLAPHASDAVETLETRDINSVNKEFGYIRDSKRRKFAGMMKALDESVGSVTEALSKNGLMKNSIIIFMADNGAQTIGFLENHGSNYPFRGLKFTLFEGGVHGVACVYSPLINKTGRVINDMMHITDWLPTLYKQAGGVIKNLGTIDGINQWSIIKNGKRNDITRQGRKSVLINIDEKQQQVGAIRGKWKLIKGEKNALDGYYRENISDVGFNDSEYVAKVLNSTVNLVIKKIAKSSINEKQILNLRQESQITCKPLDKVSSNCSNLCLFNIVNDPCETTDVSAEYPGVISNIENYISYYQSVLMNQTNAPVQPESFPEHFHGVWMPWLDNNVWK</sequence>
<dbReference type="InterPro" id="IPR024607">
    <property type="entry name" value="Sulfatase_CS"/>
</dbReference>
<dbReference type="GO" id="GO:0008484">
    <property type="term" value="F:sulfuric ester hydrolase activity"/>
    <property type="evidence" value="ECO:0007669"/>
    <property type="project" value="InterPro"/>
</dbReference>
<evidence type="ECO:0000256" key="4">
    <source>
        <dbReference type="ARBA" id="ARBA00022801"/>
    </source>
</evidence>
<keyword evidence="4" id="KW-0378">Hydrolase</keyword>